<dbReference type="InterPro" id="IPR036890">
    <property type="entry name" value="HATPase_C_sf"/>
</dbReference>
<feature type="transmembrane region" description="Helical" evidence="1">
    <location>
        <begin position="329"/>
        <end position="349"/>
    </location>
</feature>
<gene>
    <name evidence="3" type="ORF">HQN87_03315</name>
</gene>
<keyword evidence="4" id="KW-1185">Reference proteome</keyword>
<dbReference type="InterPro" id="IPR003594">
    <property type="entry name" value="HATPase_dom"/>
</dbReference>
<dbReference type="EMBL" id="JABMKX010000002">
    <property type="protein sequence ID" value="NQX44351.1"/>
    <property type="molecule type" value="Genomic_DNA"/>
</dbReference>
<dbReference type="PANTHER" id="PTHR34220">
    <property type="entry name" value="SENSOR HISTIDINE KINASE YPDA"/>
    <property type="match status" value="1"/>
</dbReference>
<proteinExistence type="predicted"/>
<dbReference type="Gene3D" id="6.10.340.10">
    <property type="match status" value="1"/>
</dbReference>
<keyword evidence="1" id="KW-0812">Transmembrane</keyword>
<reference evidence="3 4" key="1">
    <citation type="submission" date="2020-05" db="EMBL/GenBank/DDBJ databases">
        <title>Paenibacillus glebae, sp. nov., Paenibacillus humi sp. nov., Paenibacillus pedi sp. nov., Paenibacillus terrestris sp. nov. and Paenibacillus terricola sp. nov., isolated from a forest top soil sample.</title>
        <authorList>
            <person name="Qi S."/>
            <person name="Carlier A."/>
            <person name="Cnockaert M."/>
            <person name="Vandamme P."/>
        </authorList>
    </citation>
    <scope>NUCLEOTIDE SEQUENCE [LARGE SCALE GENOMIC DNA]</scope>
    <source>
        <strain evidence="3 4">LMG 29502</strain>
    </source>
</reference>
<comment type="caution">
    <text evidence="3">The sequence shown here is derived from an EMBL/GenBank/DDBJ whole genome shotgun (WGS) entry which is preliminary data.</text>
</comment>
<keyword evidence="1" id="KW-1133">Transmembrane helix</keyword>
<dbReference type="Proteomes" id="UP000711047">
    <property type="component" value="Unassembled WGS sequence"/>
</dbReference>
<feature type="transmembrane region" description="Helical" evidence="1">
    <location>
        <begin position="46"/>
        <end position="70"/>
    </location>
</feature>
<sequence>MNRRSTSAGCSSGCWASLRQNSANRPEEGTGLKPKLKLKLKLKHKVILAFLLCIVLPFLVVGWISAYVALHTIKEEVGSTTLQLVKQNHVTLDKTISAINDRTITLLDNHFFSNPAGYSFWTGIDTLNEIQQADNILESWSTGGTEYAIYMKNIERRDTPFDLSHKTKGFKYLDQVNSGLPDVMVKQMDVSGAGALRVIPLASGERTVSFMRSILNPRNYNEVIGLLVVHKVEVMLTRDMVSVELPAAAGAFLFNDNGELLMSTGSGSISAAEIGKNIDPDAAYGYTFAQEGGEEWLYAYSDSSRFHTRLLYKIPLASITGKQVWFQKLLVLISFVFLAFVLMFVLYLVRLVVKPVVKLVSVMKIYEPGIKLPLSEEPLRHDEFGILQGSFVKMTRRLDHSIEENYGMKLKQKEYELLMLQSQITPHYLYNTLDSIYWYALDSGNSEVGEMVRDLSMLLRIGLSRGRTMITAGEELEHAQAYTRLQTKRYPGTFEVWWQIDDSLRDYETPKVIIQPLIENAILHGVRGMDGEGEIRVSAVQAEGTIRFIVEDNGHLPVDLEELAAILREEHSARGYGIRNVHQRIQLHYGEAYGLTYERSVEGWTRAIITLPLRRTKTEPAGN</sequence>
<name>A0ABX2DIA3_9BACL</name>
<dbReference type="Pfam" id="PF02518">
    <property type="entry name" value="HATPase_c"/>
    <property type="match status" value="1"/>
</dbReference>
<keyword evidence="3" id="KW-0808">Transferase</keyword>
<dbReference type="InterPro" id="IPR010559">
    <property type="entry name" value="Sig_transdc_His_kin_internal"/>
</dbReference>
<keyword evidence="1" id="KW-0472">Membrane</keyword>
<dbReference type="PANTHER" id="PTHR34220:SF7">
    <property type="entry name" value="SENSOR HISTIDINE KINASE YPDA"/>
    <property type="match status" value="1"/>
</dbReference>
<dbReference type="Gene3D" id="3.30.565.10">
    <property type="entry name" value="Histidine kinase-like ATPase, C-terminal domain"/>
    <property type="match status" value="1"/>
</dbReference>
<dbReference type="Pfam" id="PF06580">
    <property type="entry name" value="His_kinase"/>
    <property type="match status" value="1"/>
</dbReference>
<dbReference type="InterPro" id="IPR050640">
    <property type="entry name" value="Bact_2-comp_sensor_kinase"/>
</dbReference>
<evidence type="ECO:0000313" key="4">
    <source>
        <dbReference type="Proteomes" id="UP000711047"/>
    </source>
</evidence>
<dbReference type="SMART" id="SM00387">
    <property type="entry name" value="HATPase_c"/>
    <property type="match status" value="1"/>
</dbReference>
<dbReference type="SUPFAM" id="SSF55874">
    <property type="entry name" value="ATPase domain of HSP90 chaperone/DNA topoisomerase II/histidine kinase"/>
    <property type="match status" value="1"/>
</dbReference>
<accession>A0ABX2DIA3</accession>
<keyword evidence="3" id="KW-0418">Kinase</keyword>
<dbReference type="GO" id="GO:0016301">
    <property type="term" value="F:kinase activity"/>
    <property type="evidence" value="ECO:0007669"/>
    <property type="project" value="UniProtKB-KW"/>
</dbReference>
<evidence type="ECO:0000259" key="2">
    <source>
        <dbReference type="SMART" id="SM00387"/>
    </source>
</evidence>
<organism evidence="3 4">
    <name type="scientific">Paenibacillus tritici</name>
    <dbReference type="NCBI Taxonomy" id="1873425"/>
    <lineage>
        <taxon>Bacteria</taxon>
        <taxon>Bacillati</taxon>
        <taxon>Bacillota</taxon>
        <taxon>Bacilli</taxon>
        <taxon>Bacillales</taxon>
        <taxon>Paenibacillaceae</taxon>
        <taxon>Paenibacillus</taxon>
    </lineage>
</organism>
<evidence type="ECO:0000313" key="3">
    <source>
        <dbReference type="EMBL" id="NQX44351.1"/>
    </source>
</evidence>
<protein>
    <submittedName>
        <fullName evidence="3">Sensor histidine kinase</fullName>
    </submittedName>
</protein>
<feature type="domain" description="Histidine kinase/HSP90-like ATPase" evidence="2">
    <location>
        <begin position="505"/>
        <end position="615"/>
    </location>
</feature>
<evidence type="ECO:0000256" key="1">
    <source>
        <dbReference type="SAM" id="Phobius"/>
    </source>
</evidence>